<dbReference type="OrthoDB" id="9804328at2"/>
<keyword evidence="5 8" id="KW-0067">ATP-binding</keyword>
<dbReference type="EMBL" id="NXLX01000001">
    <property type="protein sequence ID" value="RDU74635.1"/>
    <property type="molecule type" value="Genomic_DNA"/>
</dbReference>
<keyword evidence="8" id="KW-0028">Amino-acid biosynthesis</keyword>
<dbReference type="GO" id="GO:0044205">
    <property type="term" value="P:'de novo' UMP biosynthetic process"/>
    <property type="evidence" value="ECO:0007669"/>
    <property type="project" value="UniProtKB-UniRule"/>
</dbReference>
<comment type="catalytic activity">
    <reaction evidence="7 8">
        <text>hydrogencarbonate + L-glutamine + 2 ATP + H2O = carbamoyl phosphate + L-glutamate + 2 ADP + phosphate + 2 H(+)</text>
        <dbReference type="Rhea" id="RHEA:18633"/>
        <dbReference type="ChEBI" id="CHEBI:15377"/>
        <dbReference type="ChEBI" id="CHEBI:15378"/>
        <dbReference type="ChEBI" id="CHEBI:17544"/>
        <dbReference type="ChEBI" id="CHEBI:29985"/>
        <dbReference type="ChEBI" id="CHEBI:30616"/>
        <dbReference type="ChEBI" id="CHEBI:43474"/>
        <dbReference type="ChEBI" id="CHEBI:58228"/>
        <dbReference type="ChEBI" id="CHEBI:58359"/>
        <dbReference type="ChEBI" id="CHEBI:456216"/>
        <dbReference type="EC" id="6.3.5.5"/>
    </reaction>
</comment>
<organism evidence="10 11">
    <name type="scientific">Helicobacter anseris</name>
    <dbReference type="NCBI Taxonomy" id="375926"/>
    <lineage>
        <taxon>Bacteria</taxon>
        <taxon>Pseudomonadati</taxon>
        <taxon>Campylobacterota</taxon>
        <taxon>Epsilonproteobacteria</taxon>
        <taxon>Campylobacterales</taxon>
        <taxon>Helicobacteraceae</taxon>
        <taxon>Helicobacter</taxon>
    </lineage>
</organism>
<dbReference type="UniPathway" id="UPA00070">
    <property type="reaction ID" value="UER00115"/>
</dbReference>
<dbReference type="NCBIfam" id="NF009475">
    <property type="entry name" value="PRK12838.1"/>
    <property type="match status" value="1"/>
</dbReference>
<feature type="binding site" evidence="8">
    <location>
        <position position="313"/>
    </location>
    <ligand>
        <name>L-glutamine</name>
        <dbReference type="ChEBI" id="CHEBI:58359"/>
    </ligand>
</feature>
<sequence>MQKAWVYFENGVFIEAQCFGASGTSIGEVVFNTSMSGYQEIITDPSYAGQFIVFSMPEIGIVGVNDFDKESRGAYCKGILVREYNTRFSNFRAKDSLENFLKQSNIMGLCKINTRDIVKMIKKEGAMMMIASTEISDPEILKKLLSEAPHIQEINYIEIVSTKKPYIHQYATFDFNTFAYKEPNTIKKVVAVDFGIKTNILNELTDVGIEVEVVPYSFEADVLIERFKKQEIHGIFLSNGPGDPMLLQDEVAQIKKLIKARIPMFGICLGHQLLSIAHGYNTFKLKFGHHGGNHPVKNIITGEVEITSQNHNYSVPEEIADIAEITHRNLFDNTIEGIRYKDAPIFSVQHHPESSPGPKEARKLFAEFASML</sequence>
<comment type="catalytic activity">
    <reaction evidence="8">
        <text>L-glutamine + H2O = L-glutamate + NH4(+)</text>
        <dbReference type="Rhea" id="RHEA:15889"/>
        <dbReference type="ChEBI" id="CHEBI:15377"/>
        <dbReference type="ChEBI" id="CHEBI:28938"/>
        <dbReference type="ChEBI" id="CHEBI:29985"/>
        <dbReference type="ChEBI" id="CHEBI:58359"/>
    </reaction>
</comment>
<evidence type="ECO:0000313" key="10">
    <source>
        <dbReference type="EMBL" id="RDU74635.1"/>
    </source>
</evidence>
<keyword evidence="11" id="KW-1185">Reference proteome</keyword>
<accession>A0A3D8JBU3</accession>
<dbReference type="InterPro" id="IPR036480">
    <property type="entry name" value="CarbP_synth_ssu_N_sf"/>
</dbReference>
<feature type="domain" description="Carbamoyl-phosphate synthase small subunit N-terminal" evidence="9">
    <location>
        <begin position="2"/>
        <end position="132"/>
    </location>
</feature>
<evidence type="ECO:0000256" key="3">
    <source>
        <dbReference type="ARBA" id="ARBA00022598"/>
    </source>
</evidence>
<dbReference type="RefSeq" id="WP_115578343.1">
    <property type="nucleotide sequence ID" value="NZ_NXLX01000001.1"/>
</dbReference>
<feature type="binding site" evidence="8">
    <location>
        <position position="272"/>
    </location>
    <ligand>
        <name>L-glutamine</name>
        <dbReference type="ChEBI" id="CHEBI:58359"/>
    </ligand>
</feature>
<dbReference type="SUPFAM" id="SSF52317">
    <property type="entry name" value="Class I glutamine amidotransferase-like"/>
    <property type="match status" value="1"/>
</dbReference>
<dbReference type="PANTHER" id="PTHR43418:SF7">
    <property type="entry name" value="CARBAMOYL-PHOSPHATE SYNTHASE SMALL CHAIN"/>
    <property type="match status" value="1"/>
</dbReference>
<dbReference type="AlphaFoldDB" id="A0A3D8JBU3"/>
<dbReference type="GO" id="GO:0006207">
    <property type="term" value="P:'de novo' pyrimidine nucleobase biosynthetic process"/>
    <property type="evidence" value="ECO:0007669"/>
    <property type="project" value="InterPro"/>
</dbReference>
<dbReference type="GO" id="GO:0005524">
    <property type="term" value="F:ATP binding"/>
    <property type="evidence" value="ECO:0007669"/>
    <property type="project" value="UniProtKB-UniRule"/>
</dbReference>
<dbReference type="PRINTS" id="PR00096">
    <property type="entry name" value="GATASE"/>
</dbReference>
<evidence type="ECO:0000313" key="11">
    <source>
        <dbReference type="Proteomes" id="UP000256695"/>
    </source>
</evidence>
<dbReference type="GO" id="GO:0004088">
    <property type="term" value="F:carbamoyl-phosphate synthase (glutamine-hydrolyzing) activity"/>
    <property type="evidence" value="ECO:0007669"/>
    <property type="project" value="UniProtKB-UniRule"/>
</dbReference>
<reference evidence="10 11" key="1">
    <citation type="submission" date="2018-04" db="EMBL/GenBank/DDBJ databases">
        <title>Novel Campyloabacter and Helicobacter Species and Strains.</title>
        <authorList>
            <person name="Mannion A.J."/>
            <person name="Shen Z."/>
            <person name="Fox J.G."/>
        </authorList>
    </citation>
    <scope>NUCLEOTIDE SEQUENCE [LARGE SCALE GENOMIC DNA]</scope>
    <source>
        <strain evidence="10 11">MIT 04-9362</strain>
    </source>
</reference>
<evidence type="ECO:0000256" key="6">
    <source>
        <dbReference type="ARBA" id="ARBA00022962"/>
    </source>
</evidence>
<feature type="active site" description="Nucleophile" evidence="8">
    <location>
        <position position="268"/>
    </location>
</feature>
<dbReference type="PRINTS" id="PR00097">
    <property type="entry name" value="ANTSNTHASEII"/>
</dbReference>
<dbReference type="GO" id="GO:0006526">
    <property type="term" value="P:L-arginine biosynthetic process"/>
    <property type="evidence" value="ECO:0007669"/>
    <property type="project" value="UniProtKB-UniRule"/>
</dbReference>
<dbReference type="PROSITE" id="PS51273">
    <property type="entry name" value="GATASE_TYPE_1"/>
    <property type="match status" value="1"/>
</dbReference>
<comment type="pathway">
    <text evidence="8">Pyrimidine metabolism; UMP biosynthesis via de novo pathway; (S)-dihydroorotate from bicarbonate: step 1/3.</text>
</comment>
<feature type="active site" evidence="8">
    <location>
        <position position="351"/>
    </location>
</feature>
<feature type="binding site" evidence="8">
    <location>
        <position position="46"/>
    </location>
    <ligand>
        <name>L-glutamine</name>
        <dbReference type="ChEBI" id="CHEBI:58359"/>
    </ligand>
</feature>
<keyword evidence="3 8" id="KW-0436">Ligase</keyword>
<dbReference type="Pfam" id="PF00988">
    <property type="entry name" value="CPSase_sm_chain"/>
    <property type="match status" value="1"/>
</dbReference>
<feature type="binding site" evidence="8">
    <location>
        <position position="269"/>
    </location>
    <ligand>
        <name>L-glutamine</name>
        <dbReference type="ChEBI" id="CHEBI:58359"/>
    </ligand>
</feature>
<proteinExistence type="inferred from homology"/>
<comment type="similarity">
    <text evidence="2 8">Belongs to the CarA family.</text>
</comment>
<keyword evidence="8" id="KW-0665">Pyrimidine biosynthesis</keyword>
<keyword evidence="4 8" id="KW-0547">Nucleotide-binding</keyword>
<dbReference type="HAMAP" id="MF_01209">
    <property type="entry name" value="CPSase_S_chain"/>
    <property type="match status" value="1"/>
</dbReference>
<dbReference type="InterPro" id="IPR017926">
    <property type="entry name" value="GATASE"/>
</dbReference>
<keyword evidence="8" id="KW-0055">Arginine biosynthesis</keyword>
<dbReference type="Pfam" id="PF00117">
    <property type="entry name" value="GATase"/>
    <property type="match status" value="1"/>
</dbReference>
<name>A0A3D8JBU3_9HELI</name>
<dbReference type="InterPro" id="IPR002474">
    <property type="entry name" value="CarbamoylP_synth_ssu_N"/>
</dbReference>
<dbReference type="EC" id="6.3.5.5" evidence="8"/>
<feature type="binding site" evidence="8">
    <location>
        <position position="242"/>
    </location>
    <ligand>
        <name>L-glutamine</name>
        <dbReference type="ChEBI" id="CHEBI:58359"/>
    </ligand>
</feature>
<dbReference type="InterPro" id="IPR035686">
    <property type="entry name" value="CPSase_GATase1"/>
</dbReference>
<feature type="region of interest" description="CPSase" evidence="8">
    <location>
        <begin position="1"/>
        <end position="183"/>
    </location>
</feature>
<comment type="function">
    <text evidence="8">Small subunit of the glutamine-dependent carbamoyl phosphate synthetase (CPSase). CPSase catalyzes the formation of carbamoyl phosphate from the ammonia moiety of glutamine, carbonate, and phosphate donated by ATP, constituting the first step of 2 biosynthetic pathways, one leading to arginine and/or urea and the other to pyrimidine nucleotides. The small subunit (glutamine amidotransferase) binds and cleaves glutamine to supply the large subunit with the substrate ammonia.</text>
</comment>
<comment type="caution">
    <text evidence="10">The sequence shown here is derived from an EMBL/GenBank/DDBJ whole genome shotgun (WGS) entry which is preliminary data.</text>
</comment>
<dbReference type="InterPro" id="IPR029062">
    <property type="entry name" value="Class_I_gatase-like"/>
</dbReference>
<evidence type="ECO:0000256" key="1">
    <source>
        <dbReference type="ARBA" id="ARBA00005077"/>
    </source>
</evidence>
<dbReference type="UniPathway" id="UPA00068">
    <property type="reaction ID" value="UER00171"/>
</dbReference>
<feature type="binding site" evidence="8">
    <location>
        <position position="240"/>
    </location>
    <ligand>
        <name>L-glutamine</name>
        <dbReference type="ChEBI" id="CHEBI:58359"/>
    </ligand>
</feature>
<feature type="active site" evidence="8">
    <location>
        <position position="353"/>
    </location>
</feature>
<protein>
    <recommendedName>
        <fullName evidence="8">Carbamoyl phosphate synthase small chain</fullName>
        <ecNumber evidence="8">6.3.5.5</ecNumber>
    </recommendedName>
    <alternativeName>
        <fullName evidence="8">Carbamoyl phosphate synthetase glutamine chain</fullName>
    </alternativeName>
</protein>
<gene>
    <name evidence="8" type="primary">carA</name>
    <name evidence="10" type="ORF">CQA57_00875</name>
</gene>
<dbReference type="Gene3D" id="3.50.30.20">
    <property type="entry name" value="Carbamoyl-phosphate synthase small subunit, N-terminal domain"/>
    <property type="match status" value="1"/>
</dbReference>
<evidence type="ECO:0000256" key="7">
    <source>
        <dbReference type="ARBA" id="ARBA00048816"/>
    </source>
</evidence>
<comment type="pathway">
    <text evidence="1 8">Amino-acid biosynthesis; L-arginine biosynthesis; carbamoyl phosphate from bicarbonate: step 1/1.</text>
</comment>
<dbReference type="Gene3D" id="3.40.50.880">
    <property type="match status" value="1"/>
</dbReference>
<evidence type="ECO:0000259" key="9">
    <source>
        <dbReference type="SMART" id="SM01097"/>
    </source>
</evidence>
<comment type="subunit">
    <text evidence="8">Composed of two chains; the small (or glutamine) chain promotes the hydrolysis of glutamine to ammonia, which is used by the large (or ammonia) chain to synthesize carbamoyl phosphate. Tetramer of heterodimers (alpha,beta)4.</text>
</comment>
<dbReference type="GO" id="GO:0004359">
    <property type="term" value="F:glutaminase activity"/>
    <property type="evidence" value="ECO:0007669"/>
    <property type="project" value="RHEA"/>
</dbReference>
<dbReference type="SMART" id="SM01097">
    <property type="entry name" value="CPSase_sm_chain"/>
    <property type="match status" value="1"/>
</dbReference>
<dbReference type="CDD" id="cd01744">
    <property type="entry name" value="GATase1_CPSase"/>
    <property type="match status" value="1"/>
</dbReference>
<evidence type="ECO:0000256" key="8">
    <source>
        <dbReference type="HAMAP-Rule" id="MF_01209"/>
    </source>
</evidence>
<evidence type="ECO:0000256" key="2">
    <source>
        <dbReference type="ARBA" id="ARBA00007800"/>
    </source>
</evidence>
<evidence type="ECO:0000256" key="4">
    <source>
        <dbReference type="ARBA" id="ARBA00022741"/>
    </source>
</evidence>
<evidence type="ECO:0000256" key="5">
    <source>
        <dbReference type="ARBA" id="ARBA00022840"/>
    </source>
</evidence>
<comment type="caution">
    <text evidence="8">Lacks conserved residue(s) required for the propagation of feature annotation.</text>
</comment>
<dbReference type="Proteomes" id="UP000256695">
    <property type="component" value="Unassembled WGS sequence"/>
</dbReference>
<dbReference type="SUPFAM" id="SSF52021">
    <property type="entry name" value="Carbamoyl phosphate synthetase, small subunit N-terminal domain"/>
    <property type="match status" value="1"/>
</dbReference>
<dbReference type="InterPro" id="IPR050472">
    <property type="entry name" value="Anth_synth/Amidotransfase"/>
</dbReference>
<dbReference type="PRINTS" id="PR00099">
    <property type="entry name" value="CPSGATASE"/>
</dbReference>
<dbReference type="NCBIfam" id="TIGR01368">
    <property type="entry name" value="CPSaseIIsmall"/>
    <property type="match status" value="1"/>
</dbReference>
<dbReference type="GO" id="GO:0006541">
    <property type="term" value="P:glutamine metabolic process"/>
    <property type="evidence" value="ECO:0007669"/>
    <property type="project" value="InterPro"/>
</dbReference>
<keyword evidence="6 8" id="KW-0315">Glutamine amidotransferase</keyword>
<feature type="binding site" evidence="8">
    <location>
        <position position="310"/>
    </location>
    <ligand>
        <name>L-glutamine</name>
        <dbReference type="ChEBI" id="CHEBI:58359"/>
    </ligand>
</feature>
<dbReference type="PANTHER" id="PTHR43418">
    <property type="entry name" value="MULTIFUNCTIONAL TRYPTOPHAN BIOSYNTHESIS PROTEIN-RELATED"/>
    <property type="match status" value="1"/>
</dbReference>
<dbReference type="InterPro" id="IPR006274">
    <property type="entry name" value="CarbamoylP_synth_ssu"/>
</dbReference>